<dbReference type="Gene3D" id="3.10.50.40">
    <property type="match status" value="1"/>
</dbReference>
<comment type="similarity">
    <text evidence="3 11">Belongs to the PrsA family.</text>
</comment>
<comment type="catalytic activity">
    <reaction evidence="1 11">
        <text>[protein]-peptidylproline (omega=180) = [protein]-peptidylproline (omega=0)</text>
        <dbReference type="Rhea" id="RHEA:16237"/>
        <dbReference type="Rhea" id="RHEA-COMP:10747"/>
        <dbReference type="Rhea" id="RHEA-COMP:10748"/>
        <dbReference type="ChEBI" id="CHEBI:83833"/>
        <dbReference type="ChEBI" id="CHEBI:83834"/>
        <dbReference type="EC" id="5.2.1.8"/>
    </reaction>
</comment>
<keyword evidence="7 11" id="KW-0472">Membrane</keyword>
<evidence type="ECO:0000256" key="10">
    <source>
        <dbReference type="ARBA" id="ARBA00023288"/>
    </source>
</evidence>
<dbReference type="EMBL" id="JXIQ01000013">
    <property type="protein sequence ID" value="KIY23669.1"/>
    <property type="molecule type" value="Genomic_DNA"/>
</dbReference>
<evidence type="ECO:0000256" key="3">
    <source>
        <dbReference type="ARBA" id="ARBA00006071"/>
    </source>
</evidence>
<dbReference type="OrthoDB" id="14196at2"/>
<keyword evidence="9 11" id="KW-0413">Isomerase</keyword>
<dbReference type="PROSITE" id="PS01096">
    <property type="entry name" value="PPIC_PPIASE_1"/>
    <property type="match status" value="1"/>
</dbReference>
<dbReference type="PANTHER" id="PTHR47245:SF1">
    <property type="entry name" value="FOLDASE PROTEIN PRSA"/>
    <property type="match status" value="1"/>
</dbReference>
<dbReference type="SUPFAM" id="SSF109998">
    <property type="entry name" value="Triger factor/SurA peptide-binding domain-like"/>
    <property type="match status" value="1"/>
</dbReference>
<dbReference type="PATRIC" id="fig|285983.3.peg.1133"/>
<evidence type="ECO:0000313" key="15">
    <source>
        <dbReference type="Proteomes" id="UP000032512"/>
    </source>
</evidence>
<evidence type="ECO:0000256" key="12">
    <source>
        <dbReference type="SAM" id="SignalP"/>
    </source>
</evidence>
<reference evidence="14 15" key="1">
    <citation type="submission" date="2015-01" db="EMBL/GenBank/DDBJ databases">
        <title>Draft genome sequences of the supercritical CO2 tolerant bacteria Bacillus subterraneus MITOT1 and Bacillus cereus MIT0214.</title>
        <authorList>
            <person name="Peet K.C."/>
            <person name="Thompson J.R."/>
        </authorList>
    </citation>
    <scope>NUCLEOTIDE SEQUENCE [LARGE SCALE GENOMIC DNA]</scope>
    <source>
        <strain evidence="14 15">MITOT1</strain>
    </source>
</reference>
<organism evidence="14 15">
    <name type="scientific">Mesobacillus subterraneus</name>
    <dbReference type="NCBI Taxonomy" id="285983"/>
    <lineage>
        <taxon>Bacteria</taxon>
        <taxon>Bacillati</taxon>
        <taxon>Bacillota</taxon>
        <taxon>Bacilli</taxon>
        <taxon>Bacillales</taxon>
        <taxon>Bacillaceae</taxon>
        <taxon>Mesobacillus</taxon>
    </lineage>
</organism>
<evidence type="ECO:0000256" key="7">
    <source>
        <dbReference type="ARBA" id="ARBA00023136"/>
    </source>
</evidence>
<feature type="domain" description="PpiC" evidence="13">
    <location>
        <begin position="139"/>
        <end position="229"/>
    </location>
</feature>
<name>A0A0D6ZCX2_9BACI</name>
<keyword evidence="4 11" id="KW-1003">Cell membrane</keyword>
<dbReference type="EC" id="5.2.1.8" evidence="11"/>
<comment type="function">
    <text evidence="11">Plays a major role in protein secretion by helping the post-translocational extracellular folding of several secreted proteins.</text>
</comment>
<evidence type="ECO:0000313" key="14">
    <source>
        <dbReference type="EMBL" id="KIY23669.1"/>
    </source>
</evidence>
<evidence type="ECO:0000256" key="11">
    <source>
        <dbReference type="HAMAP-Rule" id="MF_01145"/>
    </source>
</evidence>
<dbReference type="AlphaFoldDB" id="A0A0D6ZCX2"/>
<evidence type="ECO:0000256" key="9">
    <source>
        <dbReference type="ARBA" id="ARBA00023235"/>
    </source>
</evidence>
<dbReference type="SUPFAM" id="SSF54534">
    <property type="entry name" value="FKBP-like"/>
    <property type="match status" value="1"/>
</dbReference>
<keyword evidence="15" id="KW-1185">Reference proteome</keyword>
<dbReference type="InterPro" id="IPR050245">
    <property type="entry name" value="PrsA_foldase"/>
</dbReference>
<dbReference type="Pfam" id="PF13616">
    <property type="entry name" value="Rotamase_3"/>
    <property type="match status" value="1"/>
</dbReference>
<sequence>MKKTIIALSLAASIAGLSACSSGDTNSEVVAETKAGDISKEDLYKAMKKKYGEQELQELVYEKVLAKKYEVSDEEVSKKLNEIKDQTGENFEMVLAQNNIKDENELKEVLKSQLLMEKALIKDVKVTDQELKDSYEAYKPEVKARHILVKDEKTAKEVKSKLANGNKFEDLAKEYSTDKASADMGGDLGWFGTGKMDPEFEKAAYTLEVNEVSEPVKSSFGYHIIELTDKKKKKSFDKMKSELEYQMKLSKIDQTKAQEVMQKELKDAGLVVKDKDLKGILSNS</sequence>
<dbReference type="RefSeq" id="WP_044390608.1">
    <property type="nucleotide sequence ID" value="NZ_JXIQ01000013.1"/>
</dbReference>
<gene>
    <name evidence="11 14" type="primary">prsA</name>
    <name evidence="14" type="ORF">UB32_01440</name>
</gene>
<comment type="subcellular location">
    <subcellularLocation>
        <location evidence="2 11">Cell membrane</location>
        <topology evidence="2 11">Lipid-anchor</topology>
    </subcellularLocation>
</comment>
<keyword evidence="10 11" id="KW-0449">Lipoprotein</keyword>
<keyword evidence="5 11" id="KW-0732">Signal</keyword>
<evidence type="ECO:0000256" key="8">
    <source>
        <dbReference type="ARBA" id="ARBA00023139"/>
    </source>
</evidence>
<dbReference type="GO" id="GO:0003755">
    <property type="term" value="F:peptidyl-prolyl cis-trans isomerase activity"/>
    <property type="evidence" value="ECO:0007669"/>
    <property type="project" value="UniProtKB-UniRule"/>
</dbReference>
<feature type="chain" id="PRO_5038346034" description="Foldase protein PrsA" evidence="12">
    <location>
        <begin position="20"/>
        <end position="284"/>
    </location>
</feature>
<evidence type="ECO:0000256" key="2">
    <source>
        <dbReference type="ARBA" id="ARBA00004193"/>
    </source>
</evidence>
<keyword evidence="8 11" id="KW-0564">Palmitate</keyword>
<evidence type="ECO:0000256" key="1">
    <source>
        <dbReference type="ARBA" id="ARBA00000971"/>
    </source>
</evidence>
<dbReference type="PROSITE" id="PS51257">
    <property type="entry name" value="PROKAR_LIPOPROTEIN"/>
    <property type="match status" value="1"/>
</dbReference>
<evidence type="ECO:0000259" key="13">
    <source>
        <dbReference type="PROSITE" id="PS50198"/>
    </source>
</evidence>
<evidence type="ECO:0000256" key="5">
    <source>
        <dbReference type="ARBA" id="ARBA00022729"/>
    </source>
</evidence>
<dbReference type="InterPro" id="IPR000297">
    <property type="entry name" value="PPIase_PpiC"/>
</dbReference>
<accession>A0A0D6ZCX2</accession>
<comment type="caution">
    <text evidence="14">The sequence shown here is derived from an EMBL/GenBank/DDBJ whole genome shotgun (WGS) entry which is preliminary data.</text>
</comment>
<evidence type="ECO:0000256" key="6">
    <source>
        <dbReference type="ARBA" id="ARBA00023110"/>
    </source>
</evidence>
<protein>
    <recommendedName>
        <fullName evidence="11">Foldase protein PrsA</fullName>
        <ecNumber evidence="11">5.2.1.8</ecNumber>
    </recommendedName>
</protein>
<dbReference type="InterPro" id="IPR027304">
    <property type="entry name" value="Trigger_fact/SurA_dom_sf"/>
</dbReference>
<dbReference type="PANTHER" id="PTHR47245">
    <property type="entry name" value="PEPTIDYLPROLYL ISOMERASE"/>
    <property type="match status" value="1"/>
</dbReference>
<keyword evidence="6 11" id="KW-0697">Rotamase</keyword>
<dbReference type="HAMAP" id="MF_01145">
    <property type="entry name" value="Foldase_PrsA"/>
    <property type="match status" value="1"/>
</dbReference>
<dbReference type="PROSITE" id="PS50198">
    <property type="entry name" value="PPIC_PPIASE_2"/>
    <property type="match status" value="1"/>
</dbReference>
<dbReference type="GO" id="GO:0005886">
    <property type="term" value="C:plasma membrane"/>
    <property type="evidence" value="ECO:0007669"/>
    <property type="project" value="UniProtKB-SubCell"/>
</dbReference>
<feature type="signal peptide" evidence="12">
    <location>
        <begin position="1"/>
        <end position="19"/>
    </location>
</feature>
<evidence type="ECO:0000256" key="4">
    <source>
        <dbReference type="ARBA" id="ARBA00022475"/>
    </source>
</evidence>
<dbReference type="Proteomes" id="UP000032512">
    <property type="component" value="Unassembled WGS sequence"/>
</dbReference>
<dbReference type="InterPro" id="IPR046357">
    <property type="entry name" value="PPIase_dom_sf"/>
</dbReference>
<dbReference type="InterPro" id="IPR023059">
    <property type="entry name" value="Foldase_PrsA"/>
</dbReference>
<dbReference type="InterPro" id="IPR023058">
    <property type="entry name" value="PPIase_PpiC_CS"/>
</dbReference>
<dbReference type="GO" id="GO:0006457">
    <property type="term" value="P:protein folding"/>
    <property type="evidence" value="ECO:0007669"/>
    <property type="project" value="UniProtKB-UniRule"/>
</dbReference>
<proteinExistence type="inferred from homology"/>